<feature type="DNA-binding region" description="H-T-H motif" evidence="4">
    <location>
        <begin position="37"/>
        <end position="56"/>
    </location>
</feature>
<evidence type="ECO:0000256" key="4">
    <source>
        <dbReference type="PROSITE-ProRule" id="PRU00335"/>
    </source>
</evidence>
<dbReference type="Gene3D" id="1.10.357.10">
    <property type="entry name" value="Tetracycline Repressor, domain 2"/>
    <property type="match status" value="1"/>
</dbReference>
<dbReference type="EMBL" id="JAEMNV010000001">
    <property type="protein sequence ID" value="MBJ8337863.1"/>
    <property type="molecule type" value="Genomic_DNA"/>
</dbReference>
<comment type="caution">
    <text evidence="6">The sequence shown here is derived from an EMBL/GenBank/DDBJ whole genome shotgun (WGS) entry which is preliminary data.</text>
</comment>
<dbReference type="Pfam" id="PF00440">
    <property type="entry name" value="TetR_N"/>
    <property type="match status" value="1"/>
</dbReference>
<accession>A0A934U219</accession>
<organism evidence="6 7">
    <name type="scientific">Antrihabitans stalagmiti</name>
    <dbReference type="NCBI Taxonomy" id="2799499"/>
    <lineage>
        <taxon>Bacteria</taxon>
        <taxon>Bacillati</taxon>
        <taxon>Actinomycetota</taxon>
        <taxon>Actinomycetes</taxon>
        <taxon>Mycobacteriales</taxon>
        <taxon>Nocardiaceae</taxon>
        <taxon>Antrihabitans</taxon>
    </lineage>
</organism>
<dbReference type="Proteomes" id="UP000655868">
    <property type="component" value="Unassembled WGS sequence"/>
</dbReference>
<dbReference type="SUPFAM" id="SSF46689">
    <property type="entry name" value="Homeodomain-like"/>
    <property type="match status" value="1"/>
</dbReference>
<feature type="domain" description="HTH tetR-type" evidence="5">
    <location>
        <begin position="14"/>
        <end position="74"/>
    </location>
</feature>
<proteinExistence type="predicted"/>
<gene>
    <name evidence="6" type="ORF">JGU71_03095</name>
</gene>
<keyword evidence="3" id="KW-0804">Transcription</keyword>
<sequence>MAQQDWLVGDNRRRLAVRRIIDGAADLIARDGIDAVDIDVIAESVGCSRATVYRYVGGKSALADAVLADAGARIAEDVARQVKPLDGAERVVVAMTASLAAVRSDRVAGQMIDRITPKTVTRTLIGSPELTSIAKELTGVANDPLAAQWIVRVVLSFLFWPAADDAIERRIIERFVADSFRTEA</sequence>
<evidence type="ECO:0000256" key="1">
    <source>
        <dbReference type="ARBA" id="ARBA00023015"/>
    </source>
</evidence>
<reference evidence="6" key="1">
    <citation type="submission" date="2020-12" db="EMBL/GenBank/DDBJ databases">
        <title>Antrihabitans popcorni sp. nov. and Antrihabitans auranticaus sp. nov., isolated from a larva cave.</title>
        <authorList>
            <person name="Lee S.D."/>
            <person name="Kim I.S."/>
        </authorList>
    </citation>
    <scope>NUCLEOTIDE SEQUENCE</scope>
    <source>
        <strain evidence="6">YC3-6</strain>
    </source>
</reference>
<dbReference type="PROSITE" id="PS50977">
    <property type="entry name" value="HTH_TETR_2"/>
    <property type="match status" value="1"/>
</dbReference>
<dbReference type="RefSeq" id="WP_199701842.1">
    <property type="nucleotide sequence ID" value="NZ_JAEMNV010000001.1"/>
</dbReference>
<dbReference type="GO" id="GO:0000976">
    <property type="term" value="F:transcription cis-regulatory region binding"/>
    <property type="evidence" value="ECO:0007669"/>
    <property type="project" value="TreeGrafter"/>
</dbReference>
<dbReference type="GO" id="GO:0003700">
    <property type="term" value="F:DNA-binding transcription factor activity"/>
    <property type="evidence" value="ECO:0007669"/>
    <property type="project" value="TreeGrafter"/>
</dbReference>
<dbReference type="InterPro" id="IPR009057">
    <property type="entry name" value="Homeodomain-like_sf"/>
</dbReference>
<keyword evidence="1" id="KW-0805">Transcription regulation</keyword>
<dbReference type="PANTHER" id="PTHR30055:SF234">
    <property type="entry name" value="HTH-TYPE TRANSCRIPTIONAL REGULATOR BETI"/>
    <property type="match status" value="1"/>
</dbReference>
<dbReference type="PANTHER" id="PTHR30055">
    <property type="entry name" value="HTH-TYPE TRANSCRIPTIONAL REGULATOR RUTR"/>
    <property type="match status" value="1"/>
</dbReference>
<evidence type="ECO:0000256" key="3">
    <source>
        <dbReference type="ARBA" id="ARBA00023163"/>
    </source>
</evidence>
<evidence type="ECO:0000256" key="2">
    <source>
        <dbReference type="ARBA" id="ARBA00023125"/>
    </source>
</evidence>
<evidence type="ECO:0000259" key="5">
    <source>
        <dbReference type="PROSITE" id="PS50977"/>
    </source>
</evidence>
<protein>
    <submittedName>
        <fullName evidence="6">Helix-turn-helix transcriptional regulator</fullName>
    </submittedName>
</protein>
<keyword evidence="2 4" id="KW-0238">DNA-binding</keyword>
<dbReference type="PRINTS" id="PR00455">
    <property type="entry name" value="HTHTETR"/>
</dbReference>
<evidence type="ECO:0000313" key="6">
    <source>
        <dbReference type="EMBL" id="MBJ8337863.1"/>
    </source>
</evidence>
<dbReference type="InterPro" id="IPR050109">
    <property type="entry name" value="HTH-type_TetR-like_transc_reg"/>
</dbReference>
<dbReference type="AlphaFoldDB" id="A0A934U219"/>
<evidence type="ECO:0000313" key="7">
    <source>
        <dbReference type="Proteomes" id="UP000655868"/>
    </source>
</evidence>
<name>A0A934U219_9NOCA</name>
<keyword evidence="7" id="KW-1185">Reference proteome</keyword>
<dbReference type="InterPro" id="IPR001647">
    <property type="entry name" value="HTH_TetR"/>
</dbReference>